<dbReference type="EMBL" id="UNSH01000081">
    <property type="protein sequence ID" value="SZF05422.1"/>
    <property type="molecule type" value="Genomic_DNA"/>
</dbReference>
<dbReference type="AlphaFoldDB" id="A0A383V1K4"/>
<dbReference type="VEuPathDB" id="FungiDB:BLGHR1_16225"/>
<dbReference type="Proteomes" id="UP000275772">
    <property type="component" value="Unassembled WGS sequence"/>
</dbReference>
<evidence type="ECO:0000313" key="2">
    <source>
        <dbReference type="Proteomes" id="UP000275772"/>
    </source>
</evidence>
<organism evidence="1 2">
    <name type="scientific">Blumeria hordei</name>
    <name type="common">Barley powdery mildew</name>
    <name type="synonym">Blumeria graminis f. sp. hordei</name>
    <dbReference type="NCBI Taxonomy" id="2867405"/>
    <lineage>
        <taxon>Eukaryota</taxon>
        <taxon>Fungi</taxon>
        <taxon>Dikarya</taxon>
        <taxon>Ascomycota</taxon>
        <taxon>Pezizomycotina</taxon>
        <taxon>Leotiomycetes</taxon>
        <taxon>Erysiphales</taxon>
        <taxon>Erysiphaceae</taxon>
        <taxon>Blumeria</taxon>
    </lineage>
</organism>
<sequence length="335" mass="38022">MVCLLAILLYTGTRLPQKDRLVITTSERRFSSYGDYQVNYSQLFPEPDVDSGIYRTLVDFDGPGTYLTAYCSNRVSLDGLWGFVSNGLTSLQGRIGAGFSNDESSEKECFDYVNNLYRQQVNRAANRGFQEGEVAESVLLPVSDLTESHQCTKRLLISLTYQQRILSADSYGINTGYRDKLLPKIKFDGQVDISKVVLGEQFLMMKYQSGIRDVLAWNQGQLQIFTQDSFSQKWREKTTIGDGPYPGYLIAELIQSNNPPIRKFIKKFIEREGFEKIVPKCFGMKKKVTLAFKASHEDRYKSLQIKVGKFVPVTAEGIIDGLVLFKPSKRPEEDL</sequence>
<gene>
    <name evidence="1" type="ORF">BLGHR1_16225</name>
</gene>
<name>A0A383V1K4_BLUHO</name>
<evidence type="ECO:0000313" key="1">
    <source>
        <dbReference type="EMBL" id="SZF05422.1"/>
    </source>
</evidence>
<reference evidence="1 2" key="1">
    <citation type="submission" date="2017-11" db="EMBL/GenBank/DDBJ databases">
        <authorList>
            <person name="Kracher B."/>
        </authorList>
    </citation>
    <scope>NUCLEOTIDE SEQUENCE [LARGE SCALE GENOMIC DNA]</scope>
    <source>
        <strain evidence="1 2">RACE1</strain>
    </source>
</reference>
<proteinExistence type="predicted"/>
<protein>
    <submittedName>
        <fullName evidence="1">Uncharacterized protein</fullName>
    </submittedName>
</protein>
<accession>A0A383V1K4</accession>